<dbReference type="Pfam" id="PF07963">
    <property type="entry name" value="N_methyl"/>
    <property type="match status" value="1"/>
</dbReference>
<dbReference type="SUPFAM" id="SSF54523">
    <property type="entry name" value="Pili subunits"/>
    <property type="match status" value="1"/>
</dbReference>
<evidence type="ECO:0000256" key="1">
    <source>
        <dbReference type="ARBA" id="ARBA00004377"/>
    </source>
</evidence>
<evidence type="ECO:0000256" key="2">
    <source>
        <dbReference type="ARBA" id="ARBA00021549"/>
    </source>
</evidence>
<comment type="similarity">
    <text evidence="9">Belongs to the GSP H family.</text>
</comment>
<protein>
    <recommendedName>
        <fullName evidence="2">Type II secretion system protein H</fullName>
    </recommendedName>
    <alternativeName>
        <fullName evidence="10">General secretion pathway protein H</fullName>
    </alternativeName>
</protein>
<dbReference type="OrthoDB" id="6886961at2"/>
<reference evidence="14 15" key="1">
    <citation type="submission" date="2015-06" db="EMBL/GenBank/DDBJ databases">
        <title>Marinobacter subterrani, a genetically tractable neutrophilic iron-oxidizing strain isolated from the Soudan Iron Mine.</title>
        <authorList>
            <person name="Bonis B.M."/>
            <person name="Gralnick J.A."/>
        </authorList>
    </citation>
    <scope>NUCLEOTIDE SEQUENCE [LARGE SCALE GENOMIC DNA]</scope>
    <source>
        <strain evidence="14 15">JG233</strain>
    </source>
</reference>
<evidence type="ECO:0000256" key="11">
    <source>
        <dbReference type="SAM" id="MobiDB-lite"/>
    </source>
</evidence>
<dbReference type="EMBL" id="LFBU01000002">
    <property type="protein sequence ID" value="KMQ73640.1"/>
    <property type="molecule type" value="Genomic_DNA"/>
</dbReference>
<dbReference type="Proteomes" id="UP000036102">
    <property type="component" value="Unassembled WGS sequence"/>
</dbReference>
<dbReference type="Pfam" id="PF12019">
    <property type="entry name" value="GspH"/>
    <property type="match status" value="1"/>
</dbReference>
<dbReference type="InterPro" id="IPR012902">
    <property type="entry name" value="N_methyl_site"/>
</dbReference>
<comment type="subcellular location">
    <subcellularLocation>
        <location evidence="1">Cell inner membrane</location>
        <topology evidence="1">Single-pass membrane protein</topology>
    </subcellularLocation>
</comment>
<accession>A0A0J7LXM5</accession>
<dbReference type="GO" id="GO:0015627">
    <property type="term" value="C:type II protein secretion system complex"/>
    <property type="evidence" value="ECO:0007669"/>
    <property type="project" value="InterPro"/>
</dbReference>
<feature type="region of interest" description="Disordered" evidence="11">
    <location>
        <begin position="161"/>
        <end position="188"/>
    </location>
</feature>
<evidence type="ECO:0000259" key="13">
    <source>
        <dbReference type="Pfam" id="PF12019"/>
    </source>
</evidence>
<evidence type="ECO:0000256" key="12">
    <source>
        <dbReference type="SAM" id="Phobius"/>
    </source>
</evidence>
<dbReference type="RefSeq" id="WP_048497868.1">
    <property type="nucleotide sequence ID" value="NZ_LFBU01000002.1"/>
</dbReference>
<keyword evidence="7 12" id="KW-1133">Transmembrane helix</keyword>
<evidence type="ECO:0000313" key="15">
    <source>
        <dbReference type="Proteomes" id="UP000036102"/>
    </source>
</evidence>
<keyword evidence="3" id="KW-1003">Cell membrane</keyword>
<dbReference type="PATRIC" id="fig|1658765.3.peg.4118"/>
<comment type="caution">
    <text evidence="14">The sequence shown here is derived from an EMBL/GenBank/DDBJ whole genome shotgun (WGS) entry which is preliminary data.</text>
</comment>
<dbReference type="InterPro" id="IPR045584">
    <property type="entry name" value="Pilin-like"/>
</dbReference>
<gene>
    <name evidence="14" type="ORF">Msub_20853</name>
</gene>
<keyword evidence="4" id="KW-0488">Methylation</keyword>
<dbReference type="Gene3D" id="3.55.40.10">
    <property type="entry name" value="minor pseudopilin epsh domain"/>
    <property type="match status" value="1"/>
</dbReference>
<dbReference type="STRING" id="1658765.Msub_20853"/>
<proteinExistence type="inferred from homology"/>
<evidence type="ECO:0000256" key="4">
    <source>
        <dbReference type="ARBA" id="ARBA00022481"/>
    </source>
</evidence>
<feature type="domain" description="General secretion pathway GspH" evidence="13">
    <location>
        <begin position="47"/>
        <end position="161"/>
    </location>
</feature>
<sequence length="188" mass="20200">MKNSLQTGVTLVELIAVMAISAIILAFAIPGTSSLINHSGRHSVLADLIATLNLARNTAINEQTTVTVCAIGADSKCSSTWSLPITAFRDPGRTREITDVSQIVRVIQPLDTGRLTVSSGIHNYFRFESSGWSRGTLGNFVWCPDSDDNHYAAQIRINMGGRPRTARDHDGDGIVEDSSGNPIDCSSL</sequence>
<dbReference type="GO" id="GO:0005886">
    <property type="term" value="C:plasma membrane"/>
    <property type="evidence" value="ECO:0007669"/>
    <property type="project" value="UniProtKB-SubCell"/>
</dbReference>
<dbReference type="GO" id="GO:0015628">
    <property type="term" value="P:protein secretion by the type II secretion system"/>
    <property type="evidence" value="ECO:0007669"/>
    <property type="project" value="InterPro"/>
</dbReference>
<evidence type="ECO:0000256" key="3">
    <source>
        <dbReference type="ARBA" id="ARBA00022475"/>
    </source>
</evidence>
<evidence type="ECO:0000256" key="9">
    <source>
        <dbReference type="ARBA" id="ARBA00025772"/>
    </source>
</evidence>
<feature type="transmembrane region" description="Helical" evidence="12">
    <location>
        <begin position="7"/>
        <end position="29"/>
    </location>
</feature>
<dbReference type="InterPro" id="IPR022346">
    <property type="entry name" value="T2SS_GspH"/>
</dbReference>
<feature type="compositionally biased region" description="Polar residues" evidence="11">
    <location>
        <begin position="178"/>
        <end position="188"/>
    </location>
</feature>
<keyword evidence="6 12" id="KW-0812">Transmembrane</keyword>
<evidence type="ECO:0000256" key="10">
    <source>
        <dbReference type="ARBA" id="ARBA00030775"/>
    </source>
</evidence>
<dbReference type="AlphaFoldDB" id="A0A0J7LXM5"/>
<evidence type="ECO:0000256" key="6">
    <source>
        <dbReference type="ARBA" id="ARBA00022692"/>
    </source>
</evidence>
<name>A0A0J7LXM5_9GAMM</name>
<keyword evidence="5" id="KW-0997">Cell inner membrane</keyword>
<keyword evidence="8 12" id="KW-0472">Membrane</keyword>
<organism evidence="14 15">
    <name type="scientific">Marinobacter subterrani</name>
    <dbReference type="NCBI Taxonomy" id="1658765"/>
    <lineage>
        <taxon>Bacteria</taxon>
        <taxon>Pseudomonadati</taxon>
        <taxon>Pseudomonadota</taxon>
        <taxon>Gammaproteobacteria</taxon>
        <taxon>Pseudomonadales</taxon>
        <taxon>Marinobacteraceae</taxon>
        <taxon>Marinobacter</taxon>
    </lineage>
</organism>
<dbReference type="PROSITE" id="PS00409">
    <property type="entry name" value="PROKAR_NTER_METHYL"/>
    <property type="match status" value="1"/>
</dbReference>
<evidence type="ECO:0000256" key="8">
    <source>
        <dbReference type="ARBA" id="ARBA00023136"/>
    </source>
</evidence>
<evidence type="ECO:0000313" key="14">
    <source>
        <dbReference type="EMBL" id="KMQ73640.1"/>
    </source>
</evidence>
<dbReference type="NCBIfam" id="TIGR02532">
    <property type="entry name" value="IV_pilin_GFxxxE"/>
    <property type="match status" value="1"/>
</dbReference>
<evidence type="ECO:0000256" key="5">
    <source>
        <dbReference type="ARBA" id="ARBA00022519"/>
    </source>
</evidence>
<keyword evidence="15" id="KW-1185">Reference proteome</keyword>
<evidence type="ECO:0000256" key="7">
    <source>
        <dbReference type="ARBA" id="ARBA00022989"/>
    </source>
</evidence>